<dbReference type="PANTHER" id="PTHR42336:SF1">
    <property type="entry name" value="ALKYL HYDROPEROXIDE REDUCTASE SUBUNIT C_ THIOL SPECIFIC ANTIOXIDANT DOMAIN-CONTAINING PROTEIN"/>
    <property type="match status" value="1"/>
</dbReference>
<organism evidence="2 3">
    <name type="scientific">Fusarium zealandicum</name>
    <dbReference type="NCBI Taxonomy" id="1053134"/>
    <lineage>
        <taxon>Eukaryota</taxon>
        <taxon>Fungi</taxon>
        <taxon>Dikarya</taxon>
        <taxon>Ascomycota</taxon>
        <taxon>Pezizomycotina</taxon>
        <taxon>Sordariomycetes</taxon>
        <taxon>Hypocreomycetidae</taxon>
        <taxon>Hypocreales</taxon>
        <taxon>Nectriaceae</taxon>
        <taxon>Fusarium</taxon>
        <taxon>Fusarium staphyleae species complex</taxon>
    </lineage>
</organism>
<name>A0A8H4XNM7_9HYPO</name>
<feature type="region of interest" description="Disordered" evidence="1">
    <location>
        <begin position="18"/>
        <end position="52"/>
    </location>
</feature>
<accession>A0A8H4XNM7</accession>
<sequence>MFSSFTTKLALKKAGLPSDILDLPGQFTSQPRREPNKLRKKQPAEDDGDGAGWGSWMSIRSLPLTVQPWLSPAAPAVAIGRVPGIGDKAPVDSGNKMVLGGGRRVLLVFLRCVGCAFAQKTFINLRAMANRYGDALTCVAVSHASEQATHKWVSLLGGAWSVRVVIDQERALYAAWGLGTGGMWYLFNPTTQVQGWKETGWMGDKVAGAIQRKGVEESASKKEDEEDGPSTVMGNKWQEAGAFAIDGTGTVIWGGKAARADDVMEVEDGARILMV</sequence>
<evidence type="ECO:0008006" key="4">
    <source>
        <dbReference type="Google" id="ProtNLM"/>
    </source>
</evidence>
<dbReference type="Gene3D" id="3.40.30.10">
    <property type="entry name" value="Glutaredoxin"/>
    <property type="match status" value="1"/>
</dbReference>
<keyword evidence="3" id="KW-1185">Reference proteome</keyword>
<evidence type="ECO:0000256" key="1">
    <source>
        <dbReference type="SAM" id="MobiDB-lite"/>
    </source>
</evidence>
<dbReference type="Pfam" id="PF13911">
    <property type="entry name" value="AhpC-TSA_2"/>
    <property type="match status" value="1"/>
</dbReference>
<dbReference type="PANTHER" id="PTHR42336">
    <property type="entry name" value="THIOREDOXIN DOMAIN-CONTAINING PROTEIN-RELATED"/>
    <property type="match status" value="1"/>
</dbReference>
<evidence type="ECO:0000313" key="2">
    <source>
        <dbReference type="EMBL" id="KAF4982958.1"/>
    </source>
</evidence>
<dbReference type="SUPFAM" id="SSF52833">
    <property type="entry name" value="Thioredoxin-like"/>
    <property type="match status" value="1"/>
</dbReference>
<reference evidence="2" key="1">
    <citation type="journal article" date="2020" name="BMC Genomics">
        <title>Correction to: Identification and distribution of gene clusters required for synthesis of sphingolipid metabolism inhibitors in diverse species of the filamentous fungus Fusarium.</title>
        <authorList>
            <person name="Kim H.S."/>
            <person name="Lohmar J.M."/>
            <person name="Busman M."/>
            <person name="Brown D.W."/>
            <person name="Naumann T.A."/>
            <person name="Divon H.H."/>
            <person name="Lysoe E."/>
            <person name="Uhlig S."/>
            <person name="Proctor R.H."/>
        </authorList>
    </citation>
    <scope>NUCLEOTIDE SEQUENCE</scope>
    <source>
        <strain evidence="2">NRRL 22465</strain>
    </source>
</reference>
<reference evidence="2" key="2">
    <citation type="submission" date="2020-05" db="EMBL/GenBank/DDBJ databases">
        <authorList>
            <person name="Kim H.-S."/>
            <person name="Proctor R.H."/>
            <person name="Brown D.W."/>
        </authorList>
    </citation>
    <scope>NUCLEOTIDE SEQUENCE</scope>
    <source>
        <strain evidence="2">NRRL 22465</strain>
    </source>
</reference>
<evidence type="ECO:0000313" key="3">
    <source>
        <dbReference type="Proteomes" id="UP000635477"/>
    </source>
</evidence>
<feature type="region of interest" description="Disordered" evidence="1">
    <location>
        <begin position="213"/>
        <end position="234"/>
    </location>
</feature>
<proteinExistence type="predicted"/>
<dbReference type="InterPro" id="IPR036249">
    <property type="entry name" value="Thioredoxin-like_sf"/>
</dbReference>
<feature type="compositionally biased region" description="Basic and acidic residues" evidence="1">
    <location>
        <begin position="213"/>
        <end position="223"/>
    </location>
</feature>
<gene>
    <name evidence="2" type="ORF">FZEAL_1528</name>
</gene>
<dbReference type="InterPro" id="IPR032801">
    <property type="entry name" value="PXL2A/B/C"/>
</dbReference>
<dbReference type="EMBL" id="JABEYC010000091">
    <property type="protein sequence ID" value="KAF4982958.1"/>
    <property type="molecule type" value="Genomic_DNA"/>
</dbReference>
<dbReference type="OrthoDB" id="40334at2759"/>
<dbReference type="AlphaFoldDB" id="A0A8H4XNM7"/>
<protein>
    <recommendedName>
        <fullName evidence="4">Alkyl hydroperoxide reductase subunit C/ Thiol specific antioxidant domain-containing protein</fullName>
    </recommendedName>
</protein>
<dbReference type="Proteomes" id="UP000635477">
    <property type="component" value="Unassembled WGS sequence"/>
</dbReference>
<comment type="caution">
    <text evidence="2">The sequence shown here is derived from an EMBL/GenBank/DDBJ whole genome shotgun (WGS) entry which is preliminary data.</text>
</comment>